<sequence length="131" mass="14273">MVKKVNRVILIILDSVGIGELPDADIYNDRGSNTLVNTAQAVGGLKLPNLEKLGLGNIDRIKGVRENKNCLASYGKMAEKSPGKDTTIGHWEIVGIISDKPFPTYPQGFPDEVIIPFQKAIRRKILGNSST</sequence>
<comment type="caution">
    <text evidence="1">The sequence shown here is derived from an EMBL/GenBank/DDBJ whole genome shotgun (WGS) entry which is preliminary data.</text>
</comment>
<dbReference type="InterPro" id="IPR017850">
    <property type="entry name" value="Alkaline_phosphatase_core_sf"/>
</dbReference>
<evidence type="ECO:0008006" key="2">
    <source>
        <dbReference type="Google" id="ProtNLM"/>
    </source>
</evidence>
<evidence type="ECO:0000313" key="1">
    <source>
        <dbReference type="EMBL" id="GAI12967.1"/>
    </source>
</evidence>
<dbReference type="AlphaFoldDB" id="X1L0Z0"/>
<proteinExistence type="predicted"/>
<dbReference type="PANTHER" id="PTHR21110:SF0">
    <property type="entry name" value="PHOSPHOPENTOMUTASE"/>
    <property type="match status" value="1"/>
</dbReference>
<name>X1L0Z0_9ZZZZ</name>
<dbReference type="GO" id="GO:0008973">
    <property type="term" value="F:phosphopentomutase activity"/>
    <property type="evidence" value="ECO:0007669"/>
    <property type="project" value="InterPro"/>
</dbReference>
<dbReference type="EMBL" id="BARV01003886">
    <property type="protein sequence ID" value="GAI12967.1"/>
    <property type="molecule type" value="Genomic_DNA"/>
</dbReference>
<reference evidence="1" key="1">
    <citation type="journal article" date="2014" name="Front. Microbiol.">
        <title>High frequency of phylogenetically diverse reductive dehalogenase-homologous genes in deep subseafloor sedimentary metagenomes.</title>
        <authorList>
            <person name="Kawai M."/>
            <person name="Futagami T."/>
            <person name="Toyoda A."/>
            <person name="Takaki Y."/>
            <person name="Nishi S."/>
            <person name="Hori S."/>
            <person name="Arai W."/>
            <person name="Tsubouchi T."/>
            <person name="Morono Y."/>
            <person name="Uchiyama I."/>
            <person name="Ito T."/>
            <person name="Fujiyama A."/>
            <person name="Inagaki F."/>
            <person name="Takami H."/>
        </authorList>
    </citation>
    <scope>NUCLEOTIDE SEQUENCE</scope>
    <source>
        <strain evidence="1">Expedition CK06-06</strain>
    </source>
</reference>
<dbReference type="GO" id="GO:0043094">
    <property type="term" value="P:metabolic compound salvage"/>
    <property type="evidence" value="ECO:0007669"/>
    <property type="project" value="InterPro"/>
</dbReference>
<dbReference type="GO" id="GO:0009117">
    <property type="term" value="P:nucleotide metabolic process"/>
    <property type="evidence" value="ECO:0007669"/>
    <property type="project" value="InterPro"/>
</dbReference>
<gene>
    <name evidence="1" type="ORF">S06H3_08998</name>
</gene>
<dbReference type="GO" id="GO:0005829">
    <property type="term" value="C:cytosol"/>
    <property type="evidence" value="ECO:0007669"/>
    <property type="project" value="TreeGrafter"/>
</dbReference>
<accession>X1L0Z0</accession>
<protein>
    <recommendedName>
        <fullName evidence="2">Metalloenzyme domain-containing protein</fullName>
    </recommendedName>
</protein>
<dbReference type="PANTHER" id="PTHR21110">
    <property type="entry name" value="PHOSPHOPENTOMUTASE"/>
    <property type="match status" value="1"/>
</dbReference>
<dbReference type="Gene3D" id="3.40.720.10">
    <property type="entry name" value="Alkaline Phosphatase, subunit A"/>
    <property type="match status" value="1"/>
</dbReference>
<feature type="non-terminal residue" evidence="1">
    <location>
        <position position="131"/>
    </location>
</feature>
<dbReference type="SUPFAM" id="SSF53649">
    <property type="entry name" value="Alkaline phosphatase-like"/>
    <property type="match status" value="1"/>
</dbReference>
<organism evidence="1">
    <name type="scientific">marine sediment metagenome</name>
    <dbReference type="NCBI Taxonomy" id="412755"/>
    <lineage>
        <taxon>unclassified sequences</taxon>
        <taxon>metagenomes</taxon>
        <taxon>ecological metagenomes</taxon>
    </lineage>
</organism>
<dbReference type="GO" id="GO:0000287">
    <property type="term" value="F:magnesium ion binding"/>
    <property type="evidence" value="ECO:0007669"/>
    <property type="project" value="InterPro"/>
</dbReference>
<dbReference type="InterPro" id="IPR010045">
    <property type="entry name" value="DeoB"/>
</dbReference>